<accession>A0A699SM19</accession>
<organism evidence="1">
    <name type="scientific">Tanacetum cinerariifolium</name>
    <name type="common">Dalmatian daisy</name>
    <name type="synonym">Chrysanthemum cinerariifolium</name>
    <dbReference type="NCBI Taxonomy" id="118510"/>
    <lineage>
        <taxon>Eukaryota</taxon>
        <taxon>Viridiplantae</taxon>
        <taxon>Streptophyta</taxon>
        <taxon>Embryophyta</taxon>
        <taxon>Tracheophyta</taxon>
        <taxon>Spermatophyta</taxon>
        <taxon>Magnoliopsida</taxon>
        <taxon>eudicotyledons</taxon>
        <taxon>Gunneridae</taxon>
        <taxon>Pentapetalae</taxon>
        <taxon>asterids</taxon>
        <taxon>campanulids</taxon>
        <taxon>Asterales</taxon>
        <taxon>Asteraceae</taxon>
        <taxon>Asteroideae</taxon>
        <taxon>Anthemideae</taxon>
        <taxon>Anthemidinae</taxon>
        <taxon>Tanacetum</taxon>
    </lineage>
</organism>
<feature type="non-terminal residue" evidence="1">
    <location>
        <position position="66"/>
    </location>
</feature>
<evidence type="ECO:0000313" key="1">
    <source>
        <dbReference type="EMBL" id="GFC97933.1"/>
    </source>
</evidence>
<comment type="caution">
    <text evidence="1">The sequence shown here is derived from an EMBL/GenBank/DDBJ whole genome shotgun (WGS) entry which is preliminary data.</text>
</comment>
<reference evidence="1" key="1">
    <citation type="journal article" date="2019" name="Sci. Rep.">
        <title>Draft genome of Tanacetum cinerariifolium, the natural source of mosquito coil.</title>
        <authorList>
            <person name="Yamashiro T."/>
            <person name="Shiraishi A."/>
            <person name="Satake H."/>
            <person name="Nakayama K."/>
        </authorList>
    </citation>
    <scope>NUCLEOTIDE SEQUENCE</scope>
</reference>
<dbReference type="AlphaFoldDB" id="A0A699SM19"/>
<name>A0A699SM19_TANCI</name>
<sequence length="66" mass="7413">MSRFRTFFQRYRQYILSDGLIVLCPTRYGPARRRAGAAGLPRKKATFQESARAAVAARVGAGLRPR</sequence>
<protein>
    <submittedName>
        <fullName evidence="1">Uncharacterized protein</fullName>
    </submittedName>
</protein>
<dbReference type="EMBL" id="BKCJ011169042">
    <property type="protein sequence ID" value="GFC97933.1"/>
    <property type="molecule type" value="Genomic_DNA"/>
</dbReference>
<proteinExistence type="predicted"/>
<gene>
    <name evidence="1" type="ORF">Tci_869903</name>
</gene>